<dbReference type="AlphaFoldDB" id="A0A941W4R0"/>
<protein>
    <submittedName>
        <fullName evidence="1">Uncharacterized protein</fullName>
    </submittedName>
</protein>
<proteinExistence type="predicted"/>
<reference evidence="1" key="1">
    <citation type="journal article" date="2021" name="ISME J.">
        <title>Fine-scale metabolic discontinuity in a stratified prokaryote microbiome of a Red Sea deep halocline.</title>
        <authorList>
            <person name="Michoud G."/>
            <person name="Ngugi D.K."/>
            <person name="Barozzi A."/>
            <person name="Merlino G."/>
            <person name="Calleja M.L."/>
            <person name="Delgado-Huertas A."/>
            <person name="Moran X.A.G."/>
            <person name="Daffonchio D."/>
        </authorList>
    </citation>
    <scope>NUCLEOTIDE SEQUENCE</scope>
    <source>
        <strain evidence="1">SuakinDeep_MAG55_1</strain>
    </source>
</reference>
<dbReference type="Proteomes" id="UP000722750">
    <property type="component" value="Unassembled WGS sequence"/>
</dbReference>
<comment type="caution">
    <text evidence="1">The sequence shown here is derived from an EMBL/GenBank/DDBJ whole genome shotgun (WGS) entry which is preliminary data.</text>
</comment>
<organism evidence="1 2">
    <name type="scientific">Candidatus Scalindua arabica</name>
    <dbReference type="NCBI Taxonomy" id="1127984"/>
    <lineage>
        <taxon>Bacteria</taxon>
        <taxon>Pseudomonadati</taxon>
        <taxon>Planctomycetota</taxon>
        <taxon>Candidatus Brocadiia</taxon>
        <taxon>Candidatus Brocadiales</taxon>
        <taxon>Candidatus Scalinduaceae</taxon>
        <taxon>Candidatus Scalindua</taxon>
    </lineage>
</organism>
<sequence>MIAITYDNNFSVRTPCPFPKIPCFLPVLEYTVHLNFLLSLHKDNDQKEQLSEIATRLRVDCQKHKNMIEKLIKHVQVE</sequence>
<evidence type="ECO:0000313" key="2">
    <source>
        <dbReference type="Proteomes" id="UP000722750"/>
    </source>
</evidence>
<evidence type="ECO:0000313" key="1">
    <source>
        <dbReference type="EMBL" id="MBS1259117.1"/>
    </source>
</evidence>
<name>A0A941W4R0_9BACT</name>
<accession>A0A941W4R0</accession>
<gene>
    <name evidence="1" type="ORF">MAG551_02183</name>
</gene>
<dbReference type="EMBL" id="JAANXD010000081">
    <property type="protein sequence ID" value="MBS1259117.1"/>
    <property type="molecule type" value="Genomic_DNA"/>
</dbReference>